<dbReference type="OrthoDB" id="31170at2759"/>
<accession>A0A0V1BEX7</accession>
<dbReference type="GO" id="GO:0033897">
    <property type="term" value="F:ribonuclease T2 activity"/>
    <property type="evidence" value="ECO:0007669"/>
    <property type="project" value="InterPro"/>
</dbReference>
<keyword evidence="3" id="KW-0472">Membrane</keyword>
<keyword evidence="3" id="KW-0812">Transmembrane</keyword>
<dbReference type="InterPro" id="IPR036430">
    <property type="entry name" value="RNase_T2-like_sf"/>
</dbReference>
<gene>
    <name evidence="4" type="primary">ENAH</name>
    <name evidence="4" type="ORF">T01_2729</name>
</gene>
<evidence type="ECO:0000313" key="5">
    <source>
        <dbReference type="Proteomes" id="UP000054776"/>
    </source>
</evidence>
<organism evidence="4 5">
    <name type="scientific">Trichinella spiralis</name>
    <name type="common">Trichina worm</name>
    <dbReference type="NCBI Taxonomy" id="6334"/>
    <lineage>
        <taxon>Eukaryota</taxon>
        <taxon>Metazoa</taxon>
        <taxon>Ecdysozoa</taxon>
        <taxon>Nematoda</taxon>
        <taxon>Enoplea</taxon>
        <taxon>Dorylaimia</taxon>
        <taxon>Trichinellida</taxon>
        <taxon>Trichinellidae</taxon>
        <taxon>Trichinella</taxon>
    </lineage>
</organism>
<comment type="similarity">
    <text evidence="1 2">Belongs to the RNase T2 family.</text>
</comment>
<dbReference type="AlphaFoldDB" id="A0A0V1BEX7"/>
<keyword evidence="5" id="KW-1185">Reference proteome</keyword>
<dbReference type="InterPro" id="IPR018188">
    <property type="entry name" value="RNase_T2_His_AS_1"/>
</dbReference>
<dbReference type="PANTHER" id="PTHR11240">
    <property type="entry name" value="RIBONUCLEASE T2"/>
    <property type="match status" value="1"/>
</dbReference>
<dbReference type="PANTHER" id="PTHR11240:SF22">
    <property type="entry name" value="RIBONUCLEASE T2"/>
    <property type="match status" value="1"/>
</dbReference>
<reference evidence="4 5" key="1">
    <citation type="submission" date="2015-01" db="EMBL/GenBank/DDBJ databases">
        <title>Evolution of Trichinella species and genotypes.</title>
        <authorList>
            <person name="Korhonen P.K."/>
            <person name="Edoardo P."/>
            <person name="Giuseppe L.R."/>
            <person name="Gasser R.B."/>
        </authorList>
    </citation>
    <scope>NUCLEOTIDE SEQUENCE [LARGE SCALE GENOMIC DNA]</scope>
    <source>
        <strain evidence="4">ISS3</strain>
    </source>
</reference>
<dbReference type="GO" id="GO:0003723">
    <property type="term" value="F:RNA binding"/>
    <property type="evidence" value="ECO:0007669"/>
    <property type="project" value="InterPro"/>
</dbReference>
<evidence type="ECO:0000256" key="2">
    <source>
        <dbReference type="RuleBase" id="RU004328"/>
    </source>
</evidence>
<evidence type="ECO:0000256" key="3">
    <source>
        <dbReference type="SAM" id="Phobius"/>
    </source>
</evidence>
<dbReference type="PROSITE" id="PS00531">
    <property type="entry name" value="RNASE_T2_2"/>
    <property type="match status" value="1"/>
</dbReference>
<dbReference type="GO" id="GO:0006401">
    <property type="term" value="P:RNA catabolic process"/>
    <property type="evidence" value="ECO:0007669"/>
    <property type="project" value="TreeGrafter"/>
</dbReference>
<dbReference type="PROSITE" id="PS00530">
    <property type="entry name" value="RNASE_T2_1"/>
    <property type="match status" value="1"/>
</dbReference>
<dbReference type="Gene3D" id="3.90.730.10">
    <property type="entry name" value="Ribonuclease T2-like"/>
    <property type="match status" value="1"/>
</dbReference>
<feature type="transmembrane region" description="Helical" evidence="3">
    <location>
        <begin position="16"/>
        <end position="35"/>
    </location>
</feature>
<name>A0A0V1BEX7_TRISP</name>
<dbReference type="Pfam" id="PF00445">
    <property type="entry name" value="Ribonuclease_T2"/>
    <property type="match status" value="1"/>
</dbReference>
<keyword evidence="3" id="KW-1133">Transmembrane helix</keyword>
<dbReference type="EMBL" id="JYDH01000053">
    <property type="protein sequence ID" value="KRY35497.1"/>
    <property type="molecule type" value="Genomic_DNA"/>
</dbReference>
<evidence type="ECO:0000313" key="4">
    <source>
        <dbReference type="EMBL" id="KRY35497.1"/>
    </source>
</evidence>
<dbReference type="InParanoid" id="A0A0V1BEX7"/>
<protein>
    <submittedName>
        <fullName evidence="4">Ribonuclease Oy</fullName>
    </submittedName>
</protein>
<proteinExistence type="inferred from homology"/>
<evidence type="ECO:0000256" key="1">
    <source>
        <dbReference type="ARBA" id="ARBA00007469"/>
    </source>
</evidence>
<dbReference type="InterPro" id="IPR033130">
    <property type="entry name" value="RNase_T2_His_AS_2"/>
</dbReference>
<dbReference type="GO" id="GO:0005576">
    <property type="term" value="C:extracellular region"/>
    <property type="evidence" value="ECO:0007669"/>
    <property type="project" value="TreeGrafter"/>
</dbReference>
<feature type="transmembrane region" description="Helical" evidence="3">
    <location>
        <begin position="55"/>
        <end position="77"/>
    </location>
</feature>
<dbReference type="Proteomes" id="UP000054776">
    <property type="component" value="Unassembled WGS sequence"/>
</dbReference>
<sequence>MQILLLSCRGISRICLLFYLAICLSFSVINIINNLLSSSLVEQSTTSSNCLGCLISFHLIFCQIFLAANLFIFNFCARPMMPSRNTLVVLYGSLPLKRKKKNLDHHLLYLINFWQLTLVCCGGTWDYYVFTQVWPPGICFVGEGETTPCLKSFKQWTIHGLWPSFSKSQHASPAFCYNETGFHVNDLQQIIPSLNTFWPNLLKNKSESSLWRHEWLKHGTCAFGTLDSTSAFKYFQLGIQLKLLYSVDLILKMNGIVPTLKNSYKASDFALAVKKAIQVWPTVSCTFEKFDWYFFFAVHNIK</sequence>
<comment type="caution">
    <text evidence="4">The sequence shown here is derived from an EMBL/GenBank/DDBJ whole genome shotgun (WGS) entry which is preliminary data.</text>
</comment>
<dbReference type="InterPro" id="IPR001568">
    <property type="entry name" value="RNase_T2-like"/>
</dbReference>
<dbReference type="SUPFAM" id="SSF55895">
    <property type="entry name" value="Ribonuclease Rh-like"/>
    <property type="match status" value="1"/>
</dbReference>
<feature type="transmembrane region" description="Helical" evidence="3">
    <location>
        <begin position="107"/>
        <end position="130"/>
    </location>
</feature>